<protein>
    <recommendedName>
        <fullName evidence="2">PHD-type zinc finger plants domain-containing protein</fullName>
    </recommendedName>
</protein>
<feature type="domain" description="PHD-type zinc finger plants" evidence="2">
    <location>
        <begin position="68"/>
        <end position="110"/>
    </location>
</feature>
<evidence type="ECO:0000256" key="1">
    <source>
        <dbReference type="SAM" id="MobiDB-lite"/>
    </source>
</evidence>
<sequence length="220" mass="24786">MKLVYYLSNTALKTVQILTCAIKDPPSLMFVCGLTHHLLQCPSLSCPETNMTAAKGGVSSSQPGPECCMCGDCGLPHELFQCKACHFRSQHRYCSNLYPKAESYQVCNWCLSHDIKEKPQNSSSSIRNSSEDDGKKKKGDNQAGLSKSHRGALQLQINSPIKKQRSPQRSPSIRRRLITNGRLEEKLRRTKSEEILNNGITKQVFRNKVRRYKLLEEVSS</sequence>
<evidence type="ECO:0000259" key="2">
    <source>
        <dbReference type="Pfam" id="PF25054"/>
    </source>
</evidence>
<organism evidence="3 4">
    <name type="scientific">Salix viminalis</name>
    <name type="common">Common osier</name>
    <name type="synonym">Basket willow</name>
    <dbReference type="NCBI Taxonomy" id="40686"/>
    <lineage>
        <taxon>Eukaryota</taxon>
        <taxon>Viridiplantae</taxon>
        <taxon>Streptophyta</taxon>
        <taxon>Embryophyta</taxon>
        <taxon>Tracheophyta</taxon>
        <taxon>Spermatophyta</taxon>
        <taxon>Magnoliopsida</taxon>
        <taxon>eudicotyledons</taxon>
        <taxon>Gunneridae</taxon>
        <taxon>Pentapetalae</taxon>
        <taxon>rosids</taxon>
        <taxon>fabids</taxon>
        <taxon>Malpighiales</taxon>
        <taxon>Salicaceae</taxon>
        <taxon>Saliceae</taxon>
        <taxon>Salix</taxon>
    </lineage>
</organism>
<feature type="region of interest" description="Disordered" evidence="1">
    <location>
        <begin position="117"/>
        <end position="178"/>
    </location>
</feature>
<dbReference type="EMBL" id="JAPFFL010000003">
    <property type="protein sequence ID" value="KAJ6735672.1"/>
    <property type="molecule type" value="Genomic_DNA"/>
</dbReference>
<feature type="compositionally biased region" description="Basic residues" evidence="1">
    <location>
        <begin position="162"/>
        <end position="177"/>
    </location>
</feature>
<dbReference type="PANTHER" id="PTHR33779:SF1">
    <property type="entry name" value="EXPRESSED PROTEIN"/>
    <property type="match status" value="1"/>
</dbReference>
<reference evidence="3" key="2">
    <citation type="journal article" date="2023" name="Int. J. Mol. Sci.">
        <title>De Novo Assembly and Annotation of 11 Diverse Shrub Willow (Salix) Genomes Reveals Novel Gene Organization in Sex-Linked Regions.</title>
        <authorList>
            <person name="Hyden B."/>
            <person name="Feng K."/>
            <person name="Yates T.B."/>
            <person name="Jawdy S."/>
            <person name="Cereghino C."/>
            <person name="Smart L.B."/>
            <person name="Muchero W."/>
        </authorList>
    </citation>
    <scope>NUCLEOTIDE SEQUENCE [LARGE SCALE GENOMIC DNA]</scope>
    <source>
        <tissue evidence="3">Shoot tip</tissue>
    </source>
</reference>
<dbReference type="InterPro" id="IPR056874">
    <property type="entry name" value="PHD_dom_pln"/>
</dbReference>
<dbReference type="Pfam" id="PF25054">
    <property type="entry name" value="PHD_pln"/>
    <property type="match status" value="1"/>
</dbReference>
<proteinExistence type="predicted"/>
<keyword evidence="4" id="KW-1185">Reference proteome</keyword>
<comment type="caution">
    <text evidence="3">The sequence shown here is derived from an EMBL/GenBank/DDBJ whole genome shotgun (WGS) entry which is preliminary data.</text>
</comment>
<accession>A0A9Q0ZIK7</accession>
<gene>
    <name evidence="3" type="ORF">OIU85_017944</name>
</gene>
<dbReference type="OrthoDB" id="1935489at2759"/>
<evidence type="ECO:0000313" key="4">
    <source>
        <dbReference type="Proteomes" id="UP001151529"/>
    </source>
</evidence>
<dbReference type="Proteomes" id="UP001151529">
    <property type="component" value="Chromosome 5"/>
</dbReference>
<name>A0A9Q0ZIK7_SALVM</name>
<dbReference type="AlphaFoldDB" id="A0A9Q0ZIK7"/>
<reference evidence="3" key="1">
    <citation type="submission" date="2022-11" db="EMBL/GenBank/DDBJ databases">
        <authorList>
            <person name="Hyden B.L."/>
            <person name="Feng K."/>
            <person name="Yates T."/>
            <person name="Jawdy S."/>
            <person name="Smart L.B."/>
            <person name="Muchero W."/>
        </authorList>
    </citation>
    <scope>NUCLEOTIDE SEQUENCE</scope>
    <source>
        <tissue evidence="3">Shoot tip</tissue>
    </source>
</reference>
<dbReference type="PANTHER" id="PTHR33779">
    <property type="entry name" value="EXPRESSED PROTEIN"/>
    <property type="match status" value="1"/>
</dbReference>
<evidence type="ECO:0000313" key="3">
    <source>
        <dbReference type="EMBL" id="KAJ6735672.1"/>
    </source>
</evidence>